<feature type="transmembrane region" description="Helical" evidence="9">
    <location>
        <begin position="230"/>
        <end position="252"/>
    </location>
</feature>
<dbReference type="InterPro" id="IPR013057">
    <property type="entry name" value="AA_transpt_TM"/>
</dbReference>
<feature type="transmembrane region" description="Helical" evidence="9">
    <location>
        <begin position="284"/>
        <end position="306"/>
    </location>
</feature>
<evidence type="ECO:0000256" key="3">
    <source>
        <dbReference type="ARBA" id="ARBA00022448"/>
    </source>
</evidence>
<proteinExistence type="inferred from homology"/>
<feature type="compositionally biased region" description="Pro residues" evidence="8">
    <location>
        <begin position="111"/>
        <end position="122"/>
    </location>
</feature>
<dbReference type="GO" id="GO:0015179">
    <property type="term" value="F:L-amino acid transmembrane transporter activity"/>
    <property type="evidence" value="ECO:0007669"/>
    <property type="project" value="TreeGrafter"/>
</dbReference>
<evidence type="ECO:0000256" key="6">
    <source>
        <dbReference type="ARBA" id="ARBA00022989"/>
    </source>
</evidence>
<evidence type="ECO:0000256" key="9">
    <source>
        <dbReference type="SAM" id="Phobius"/>
    </source>
</evidence>
<evidence type="ECO:0000313" key="12">
    <source>
        <dbReference type="Proteomes" id="UP000027265"/>
    </source>
</evidence>
<dbReference type="STRING" id="933084.A0A067PFF5"/>
<evidence type="ECO:0000313" key="11">
    <source>
        <dbReference type="EMBL" id="KDQ53489.1"/>
    </source>
</evidence>
<keyword evidence="6 9" id="KW-1133">Transmembrane helix</keyword>
<keyword evidence="4 9" id="KW-0812">Transmembrane</keyword>
<evidence type="ECO:0000256" key="5">
    <source>
        <dbReference type="ARBA" id="ARBA00022970"/>
    </source>
</evidence>
<feature type="compositionally biased region" description="Polar residues" evidence="8">
    <location>
        <begin position="150"/>
        <end position="160"/>
    </location>
</feature>
<dbReference type="HOGENOM" id="CLU_009020_4_1_1"/>
<feature type="compositionally biased region" description="Acidic residues" evidence="8">
    <location>
        <begin position="628"/>
        <end position="644"/>
    </location>
</feature>
<dbReference type="PANTHER" id="PTHR22950:SF458">
    <property type="entry name" value="SODIUM-COUPLED NEUTRAL AMINO ACID TRANSPORTER 11-RELATED"/>
    <property type="match status" value="1"/>
</dbReference>
<comment type="similarity">
    <text evidence="2">Belongs to the amino acid/polyamine transporter 2 family.</text>
</comment>
<dbReference type="GO" id="GO:0005783">
    <property type="term" value="C:endoplasmic reticulum"/>
    <property type="evidence" value="ECO:0007669"/>
    <property type="project" value="TreeGrafter"/>
</dbReference>
<dbReference type="Proteomes" id="UP000027265">
    <property type="component" value="Unassembled WGS sequence"/>
</dbReference>
<evidence type="ECO:0000256" key="7">
    <source>
        <dbReference type="ARBA" id="ARBA00023136"/>
    </source>
</evidence>
<feature type="compositionally biased region" description="Acidic residues" evidence="8">
    <location>
        <begin position="24"/>
        <end position="33"/>
    </location>
</feature>
<comment type="subcellular location">
    <subcellularLocation>
        <location evidence="1">Membrane</location>
        <topology evidence="1">Multi-pass membrane protein</topology>
    </subcellularLocation>
</comment>
<evidence type="ECO:0000259" key="10">
    <source>
        <dbReference type="Pfam" id="PF01490"/>
    </source>
</evidence>
<name>A0A067PFF5_9AGAM</name>
<protein>
    <recommendedName>
        <fullName evidence="10">Amino acid transporter transmembrane domain-containing protein</fullName>
    </recommendedName>
</protein>
<dbReference type="Pfam" id="PF01490">
    <property type="entry name" value="Aa_trans"/>
    <property type="match status" value="1"/>
</dbReference>
<keyword evidence="12" id="KW-1185">Reference proteome</keyword>
<organism evidence="11 12">
    <name type="scientific">Jaapia argillacea MUCL 33604</name>
    <dbReference type="NCBI Taxonomy" id="933084"/>
    <lineage>
        <taxon>Eukaryota</taxon>
        <taxon>Fungi</taxon>
        <taxon>Dikarya</taxon>
        <taxon>Basidiomycota</taxon>
        <taxon>Agaricomycotina</taxon>
        <taxon>Agaricomycetes</taxon>
        <taxon>Agaricomycetidae</taxon>
        <taxon>Jaapiales</taxon>
        <taxon>Jaapiaceae</taxon>
        <taxon>Jaapia</taxon>
    </lineage>
</organism>
<keyword evidence="5" id="KW-0029">Amino-acid transport</keyword>
<feature type="transmembrane region" description="Helical" evidence="9">
    <location>
        <begin position="690"/>
        <end position="712"/>
    </location>
</feature>
<reference evidence="12" key="1">
    <citation type="journal article" date="2014" name="Proc. Natl. Acad. Sci. U.S.A.">
        <title>Extensive sampling of basidiomycete genomes demonstrates inadequacy of the white-rot/brown-rot paradigm for wood decay fungi.</title>
        <authorList>
            <person name="Riley R."/>
            <person name="Salamov A.A."/>
            <person name="Brown D.W."/>
            <person name="Nagy L.G."/>
            <person name="Floudas D."/>
            <person name="Held B.W."/>
            <person name="Levasseur A."/>
            <person name="Lombard V."/>
            <person name="Morin E."/>
            <person name="Otillar R."/>
            <person name="Lindquist E.A."/>
            <person name="Sun H."/>
            <person name="LaButti K.M."/>
            <person name="Schmutz J."/>
            <person name="Jabbour D."/>
            <person name="Luo H."/>
            <person name="Baker S.E."/>
            <person name="Pisabarro A.G."/>
            <person name="Walton J.D."/>
            <person name="Blanchette R.A."/>
            <person name="Henrissat B."/>
            <person name="Martin F."/>
            <person name="Cullen D."/>
            <person name="Hibbett D.S."/>
            <person name="Grigoriev I.V."/>
        </authorList>
    </citation>
    <scope>NUCLEOTIDE SEQUENCE [LARGE SCALE GENOMIC DNA]</scope>
    <source>
        <strain evidence="12">MUCL 33604</strain>
    </source>
</reference>
<feature type="region of interest" description="Disordered" evidence="8">
    <location>
        <begin position="1"/>
        <end position="66"/>
    </location>
</feature>
<sequence length="725" mass="78451">MGRHSREQAEAHRPLLDSETIFAVDDDDDEDEVNGLHEEASALDRAITPPPREHLHKGANGRSVRFQEDVQVMVIPPSLRSTTQSREAEFDLDEDELDDTALAQLSLPQPLSSPSPFPPSRPSHPSRPSRSSRSSRRRDHPTPLLVGLLDSSTSRLTPSSIPLPSPASGPFSTTNGIPEGQSTGTQIDLEELAAKRDGGGGLLNSIANMSNSILGAGIIGLPYALRLSTLPLGIILLISIGLVTDWTIRLIVVNAKLSGRKSYVDVMGFCWGASGRAAVSGFQFGFAFGGMCAFGIIIGDTIPHVLLSLFPSLPTIPLLSLLSKRQPIIALCTLCISYPLSLYRDIHKLSVASSFALGGMGMIIGAILVQEGRMGGGGGDWSSGGAGASGGMVGGGGRGPGNPNARWDPLLPSISGLARSIGVISFAFVCHHNTLLIYNSLHVPTLDRFRKVTHCSVALSVVACLVLGVSGFWVFTDKTEGNVLNNFGPNDALINVARFCFGMNMFTTLPLELFVCREVIEQYFFSHEPFNYQRHVLFTTSIIFSAMFISLITCDLGVMLEITGGVSATALAFIFPAACYLKLTYQNGLKTKPISTLLTRPPRDHPDSQLLSQDEDAQPLTQSPPQYQDEDEDDEDDEGEEEEIGYTAQPLPLSPHSQTFLHSLIPPSLQYRDWPWEREDWPWWLTRGKFPAVACVVFGVCVMGISLVLALGKAWTSEGDARICV</sequence>
<feature type="transmembrane region" description="Helical" evidence="9">
    <location>
        <begin position="326"/>
        <end position="343"/>
    </location>
</feature>
<dbReference type="OrthoDB" id="28208at2759"/>
<feature type="transmembrane region" description="Helical" evidence="9">
    <location>
        <begin position="536"/>
        <end position="560"/>
    </location>
</feature>
<dbReference type="InParanoid" id="A0A067PFF5"/>
<feature type="transmembrane region" description="Helical" evidence="9">
    <location>
        <begin position="496"/>
        <end position="515"/>
    </location>
</feature>
<dbReference type="GO" id="GO:0016020">
    <property type="term" value="C:membrane"/>
    <property type="evidence" value="ECO:0007669"/>
    <property type="project" value="UniProtKB-SubCell"/>
</dbReference>
<keyword evidence="7 9" id="KW-0472">Membrane</keyword>
<feature type="transmembrane region" description="Helical" evidence="9">
    <location>
        <begin position="566"/>
        <end position="585"/>
    </location>
</feature>
<feature type="transmembrane region" description="Helical" evidence="9">
    <location>
        <begin position="457"/>
        <end position="476"/>
    </location>
</feature>
<feature type="region of interest" description="Disordered" evidence="8">
    <location>
        <begin position="107"/>
        <end position="181"/>
    </location>
</feature>
<feature type="compositionally biased region" description="Basic and acidic residues" evidence="8">
    <location>
        <begin position="1"/>
        <end position="16"/>
    </location>
</feature>
<keyword evidence="3" id="KW-0813">Transport</keyword>
<dbReference type="AlphaFoldDB" id="A0A067PFF5"/>
<accession>A0A067PFF5</accession>
<evidence type="ECO:0000256" key="8">
    <source>
        <dbReference type="SAM" id="MobiDB-lite"/>
    </source>
</evidence>
<dbReference type="EMBL" id="KL197733">
    <property type="protein sequence ID" value="KDQ53489.1"/>
    <property type="molecule type" value="Genomic_DNA"/>
</dbReference>
<feature type="transmembrane region" description="Helical" evidence="9">
    <location>
        <begin position="350"/>
        <end position="369"/>
    </location>
</feature>
<feature type="domain" description="Amino acid transporter transmembrane" evidence="10">
    <location>
        <begin position="201"/>
        <end position="590"/>
    </location>
</feature>
<feature type="transmembrane region" description="Helical" evidence="9">
    <location>
        <begin position="417"/>
        <end position="436"/>
    </location>
</feature>
<feature type="region of interest" description="Disordered" evidence="8">
    <location>
        <begin position="596"/>
        <end position="644"/>
    </location>
</feature>
<gene>
    <name evidence="11" type="ORF">JAAARDRAFT_39173</name>
</gene>
<evidence type="ECO:0000256" key="1">
    <source>
        <dbReference type="ARBA" id="ARBA00004141"/>
    </source>
</evidence>
<dbReference type="PANTHER" id="PTHR22950">
    <property type="entry name" value="AMINO ACID TRANSPORTER"/>
    <property type="match status" value="1"/>
</dbReference>
<evidence type="ECO:0000256" key="4">
    <source>
        <dbReference type="ARBA" id="ARBA00022692"/>
    </source>
</evidence>
<feature type="compositionally biased region" description="Polar residues" evidence="8">
    <location>
        <begin position="170"/>
        <end position="181"/>
    </location>
</feature>
<evidence type="ECO:0000256" key="2">
    <source>
        <dbReference type="ARBA" id="ARBA00008066"/>
    </source>
</evidence>